<dbReference type="Proteomes" id="UP000683139">
    <property type="component" value="Unassembled WGS sequence"/>
</dbReference>
<dbReference type="AlphaFoldDB" id="A0A919YI08"/>
<gene>
    <name evidence="2" type="ORF">J40TS1_03740</name>
</gene>
<feature type="transmembrane region" description="Helical" evidence="1">
    <location>
        <begin position="48"/>
        <end position="64"/>
    </location>
</feature>
<keyword evidence="3" id="KW-1185">Reference proteome</keyword>
<sequence length="108" mass="11996">MVGWIVVGFLILHLVMAAIMAVFPRDESMRNTIGLQAYTPKPQSAGDYIFNGLVFLIAGGAFYMERINERIAPKKWFVRIGIRIAVLASAVLVVFILAIIMELIDEAV</sequence>
<keyword evidence="1" id="KW-1133">Transmembrane helix</keyword>
<organism evidence="2 3">
    <name type="scientific">Paenibacillus montaniterrae</name>
    <dbReference type="NCBI Taxonomy" id="429341"/>
    <lineage>
        <taxon>Bacteria</taxon>
        <taxon>Bacillati</taxon>
        <taxon>Bacillota</taxon>
        <taxon>Bacilli</taxon>
        <taxon>Bacillales</taxon>
        <taxon>Paenibacillaceae</taxon>
        <taxon>Paenibacillus</taxon>
    </lineage>
</organism>
<proteinExistence type="predicted"/>
<dbReference type="EMBL" id="BOSE01000001">
    <property type="protein sequence ID" value="GIP14732.1"/>
    <property type="molecule type" value="Genomic_DNA"/>
</dbReference>
<feature type="transmembrane region" description="Helical" evidence="1">
    <location>
        <begin position="76"/>
        <end position="101"/>
    </location>
</feature>
<evidence type="ECO:0000256" key="1">
    <source>
        <dbReference type="SAM" id="Phobius"/>
    </source>
</evidence>
<comment type="caution">
    <text evidence="2">The sequence shown here is derived from an EMBL/GenBank/DDBJ whole genome shotgun (WGS) entry which is preliminary data.</text>
</comment>
<evidence type="ECO:0000313" key="3">
    <source>
        <dbReference type="Proteomes" id="UP000683139"/>
    </source>
</evidence>
<keyword evidence="1" id="KW-0812">Transmembrane</keyword>
<accession>A0A919YI08</accession>
<evidence type="ECO:0000313" key="2">
    <source>
        <dbReference type="EMBL" id="GIP14732.1"/>
    </source>
</evidence>
<keyword evidence="1" id="KW-0472">Membrane</keyword>
<reference evidence="2" key="1">
    <citation type="submission" date="2021-03" db="EMBL/GenBank/DDBJ databases">
        <title>Antimicrobial resistance genes in bacteria isolated from Japanese honey, and their potential for conferring macrolide and lincosamide resistance in the American foulbrood pathogen Paenibacillus larvae.</title>
        <authorList>
            <person name="Okamoto M."/>
            <person name="Kumagai M."/>
            <person name="Kanamori H."/>
            <person name="Takamatsu D."/>
        </authorList>
    </citation>
    <scope>NUCLEOTIDE SEQUENCE</scope>
    <source>
        <strain evidence="2">J40TS1</strain>
    </source>
</reference>
<dbReference type="RefSeq" id="WP_213512937.1">
    <property type="nucleotide sequence ID" value="NZ_BOSE01000001.1"/>
</dbReference>
<protein>
    <submittedName>
        <fullName evidence="2">Uncharacterized protein</fullName>
    </submittedName>
</protein>
<name>A0A919YI08_9BACL</name>